<dbReference type="PANTHER" id="PTHR43776">
    <property type="entry name" value="TRANSPORT ATP-BINDING PROTEIN"/>
    <property type="match status" value="1"/>
</dbReference>
<dbReference type="NCBIfam" id="NF007739">
    <property type="entry name" value="PRK10419.1"/>
    <property type="match status" value="2"/>
</dbReference>
<proteinExistence type="inferred from homology"/>
<dbReference type="GO" id="GO:0005524">
    <property type="term" value="F:ATP binding"/>
    <property type="evidence" value="ECO:0007669"/>
    <property type="project" value="UniProtKB-KW"/>
</dbReference>
<dbReference type="InterPro" id="IPR003593">
    <property type="entry name" value="AAA+_ATPase"/>
</dbReference>
<keyword evidence="3" id="KW-1003">Cell membrane</keyword>
<evidence type="ECO:0000256" key="3">
    <source>
        <dbReference type="ARBA" id="ARBA00022475"/>
    </source>
</evidence>
<gene>
    <name evidence="7" type="primary">gsiA_6</name>
    <name evidence="7" type="ORF">VVAX_05590</name>
</gene>
<dbReference type="InterPro" id="IPR050319">
    <property type="entry name" value="ABC_transp_ATP-bind"/>
</dbReference>
<dbReference type="Pfam" id="PF08352">
    <property type="entry name" value="oligo_HPY"/>
    <property type="match status" value="2"/>
</dbReference>
<dbReference type="InterPro" id="IPR027417">
    <property type="entry name" value="P-loop_NTPase"/>
</dbReference>
<dbReference type="Pfam" id="PF00005">
    <property type="entry name" value="ABC_tran"/>
    <property type="match status" value="2"/>
</dbReference>
<dbReference type="FunFam" id="3.40.50.300:FF:000016">
    <property type="entry name" value="Oligopeptide ABC transporter ATP-binding component"/>
    <property type="match status" value="1"/>
</dbReference>
<evidence type="ECO:0000259" key="6">
    <source>
        <dbReference type="PROSITE" id="PS50893"/>
    </source>
</evidence>
<dbReference type="EMBL" id="LR743508">
    <property type="protein sequence ID" value="CAA2109319.1"/>
    <property type="molecule type" value="Genomic_DNA"/>
</dbReference>
<dbReference type="GO" id="GO:0055085">
    <property type="term" value="P:transmembrane transport"/>
    <property type="evidence" value="ECO:0007669"/>
    <property type="project" value="UniProtKB-ARBA"/>
</dbReference>
<dbReference type="SUPFAM" id="SSF52540">
    <property type="entry name" value="P-loop containing nucleoside triphosphate hydrolases"/>
    <property type="match status" value="2"/>
</dbReference>
<keyword evidence="7" id="KW-0378">Hydrolase</keyword>
<dbReference type="InterPro" id="IPR003439">
    <property type="entry name" value="ABC_transporter-like_ATP-bd"/>
</dbReference>
<feature type="domain" description="ABC transporter" evidence="6">
    <location>
        <begin position="292"/>
        <end position="540"/>
    </location>
</feature>
<keyword evidence="4" id="KW-0547">Nucleotide-binding</keyword>
<dbReference type="Gene3D" id="3.40.50.300">
    <property type="entry name" value="P-loop containing nucleotide triphosphate hydrolases"/>
    <property type="match status" value="2"/>
</dbReference>
<dbReference type="InterPro" id="IPR013563">
    <property type="entry name" value="Oligopep_ABC_C"/>
</dbReference>
<keyword evidence="5 7" id="KW-0067">ATP-binding</keyword>
<sequence length="555" mass="59907">MTTMPPSTPSKPGAPLLSIQDLSIVLPSSGDRSHAVDRLCLDIAENEIVCLVGESGSGKSMTAHAILGLLPPRVKLDAQSRVLLEGTDLTRLDAAGMRKLRGERIAMVFQEPMSALNPLQRIGAQVAEALQLHNTAGLTASAIEERCIAIIGAVGLPAPRQIVRSYPFQLSGGQRQRVMIAMALLNNPRLLLADEPTTALDVTTQRQILDLMQSLQAERRMGVLFITHDFGVVADIANRVVVMRHGRVVEQGTRDEVLRNPQHEYTRALINAVPGRHARSTPRSAAKTEPLLKIEQLRKTFVSKSGMFAPPRTVVAADGIDLAIEEGETVSVVGESGSGKSTLGRMVMRLIEPDSGAITFAGQPVLTQNAAALREYRRQVQIIFQDPFASLNPRQKVGDAIARGPMIFGTPRADALKSAAALLDRVGLGASAVNRFPHEFSGGQRQRISIARALALKPRLLIADEAVSALDVSIQAQVLALLAELKAELGLTMMFITHDLRVAAEISNSVVVMRKGQIVERGAPGQLFSAPQHEYTRQLLGAMPGLDFFEHKFAA</sequence>
<dbReference type="GO" id="GO:0016887">
    <property type="term" value="F:ATP hydrolysis activity"/>
    <property type="evidence" value="ECO:0007669"/>
    <property type="project" value="InterPro"/>
</dbReference>
<protein>
    <submittedName>
        <fullName evidence="7">Glutathione import ATP-binding protein GsiA</fullName>
        <ecNumber evidence="7">3.6.3.-</ecNumber>
    </submittedName>
</protein>
<dbReference type="NCBIfam" id="NF008453">
    <property type="entry name" value="PRK11308.1"/>
    <property type="match status" value="2"/>
</dbReference>
<evidence type="ECO:0000256" key="2">
    <source>
        <dbReference type="ARBA" id="ARBA00022448"/>
    </source>
</evidence>
<organism evidence="7">
    <name type="scientific">Variovorax paradoxus</name>
    <dbReference type="NCBI Taxonomy" id="34073"/>
    <lineage>
        <taxon>Bacteria</taxon>
        <taxon>Pseudomonadati</taxon>
        <taxon>Pseudomonadota</taxon>
        <taxon>Betaproteobacteria</taxon>
        <taxon>Burkholderiales</taxon>
        <taxon>Comamonadaceae</taxon>
        <taxon>Variovorax</taxon>
    </lineage>
</organism>
<accession>A0A679JEW6</accession>
<dbReference type="PROSITE" id="PS00211">
    <property type="entry name" value="ABC_TRANSPORTER_1"/>
    <property type="match status" value="2"/>
</dbReference>
<comment type="similarity">
    <text evidence="1">Belongs to the ABC transporter superfamily.</text>
</comment>
<dbReference type="AlphaFoldDB" id="A0A679JEW6"/>
<dbReference type="CDD" id="cd03257">
    <property type="entry name" value="ABC_NikE_OppD_transporters"/>
    <property type="match status" value="2"/>
</dbReference>
<dbReference type="PANTHER" id="PTHR43776:SF7">
    <property type="entry name" value="D,D-DIPEPTIDE TRANSPORT ATP-BINDING PROTEIN DDPF-RELATED"/>
    <property type="match status" value="1"/>
</dbReference>
<dbReference type="GO" id="GO:0015833">
    <property type="term" value="P:peptide transport"/>
    <property type="evidence" value="ECO:0007669"/>
    <property type="project" value="InterPro"/>
</dbReference>
<feature type="domain" description="ABC transporter" evidence="6">
    <location>
        <begin position="17"/>
        <end position="270"/>
    </location>
</feature>
<dbReference type="InterPro" id="IPR017871">
    <property type="entry name" value="ABC_transporter-like_CS"/>
</dbReference>
<evidence type="ECO:0000256" key="5">
    <source>
        <dbReference type="ARBA" id="ARBA00022840"/>
    </source>
</evidence>
<dbReference type="EC" id="3.6.3.-" evidence="7"/>
<evidence type="ECO:0000256" key="4">
    <source>
        <dbReference type="ARBA" id="ARBA00022741"/>
    </source>
</evidence>
<evidence type="ECO:0000256" key="1">
    <source>
        <dbReference type="ARBA" id="ARBA00005417"/>
    </source>
</evidence>
<keyword evidence="2" id="KW-0813">Transport</keyword>
<name>A0A679JEW6_VARPD</name>
<dbReference type="PROSITE" id="PS50893">
    <property type="entry name" value="ABC_TRANSPORTER_2"/>
    <property type="match status" value="2"/>
</dbReference>
<evidence type="ECO:0000313" key="7">
    <source>
        <dbReference type="EMBL" id="CAA2109319.1"/>
    </source>
</evidence>
<dbReference type="SMART" id="SM00382">
    <property type="entry name" value="AAA"/>
    <property type="match status" value="2"/>
</dbReference>
<reference evidence="7" key="1">
    <citation type="submission" date="2019-12" db="EMBL/GenBank/DDBJ databases">
        <authorList>
            <person name="Cremers G."/>
        </authorList>
    </citation>
    <scope>NUCLEOTIDE SEQUENCE</scope>
    <source>
        <strain evidence="7">Vvax</strain>
    </source>
</reference>
<keyword evidence="3" id="KW-0472">Membrane</keyword>